<evidence type="ECO:0000256" key="1">
    <source>
        <dbReference type="ARBA" id="ARBA00022801"/>
    </source>
</evidence>
<evidence type="ECO:0000259" key="2">
    <source>
        <dbReference type="Pfam" id="PF00561"/>
    </source>
</evidence>
<name>A0ABN2XJB0_9ACTN</name>
<dbReference type="SUPFAM" id="SSF53474">
    <property type="entry name" value="alpha/beta-Hydrolases"/>
    <property type="match status" value="1"/>
</dbReference>
<proteinExistence type="predicted"/>
<comment type="caution">
    <text evidence="3">The sequence shown here is derived from an EMBL/GenBank/DDBJ whole genome shotgun (WGS) entry which is preliminary data.</text>
</comment>
<dbReference type="InterPro" id="IPR000073">
    <property type="entry name" value="AB_hydrolase_1"/>
</dbReference>
<feature type="domain" description="AB hydrolase-1" evidence="2">
    <location>
        <begin position="33"/>
        <end position="271"/>
    </location>
</feature>
<evidence type="ECO:0000313" key="3">
    <source>
        <dbReference type="EMBL" id="GAA2111392.1"/>
    </source>
</evidence>
<evidence type="ECO:0000313" key="4">
    <source>
        <dbReference type="Proteomes" id="UP001500443"/>
    </source>
</evidence>
<accession>A0ABN2XJB0</accession>
<dbReference type="Proteomes" id="UP001500443">
    <property type="component" value="Unassembled WGS sequence"/>
</dbReference>
<dbReference type="PANTHER" id="PTHR43798:SF31">
    <property type="entry name" value="AB HYDROLASE SUPERFAMILY PROTEIN YCLE"/>
    <property type="match status" value="1"/>
</dbReference>
<organism evidence="3 4">
    <name type="scientific">Streptomyces synnematoformans</name>
    <dbReference type="NCBI Taxonomy" id="415721"/>
    <lineage>
        <taxon>Bacteria</taxon>
        <taxon>Bacillati</taxon>
        <taxon>Actinomycetota</taxon>
        <taxon>Actinomycetes</taxon>
        <taxon>Kitasatosporales</taxon>
        <taxon>Streptomycetaceae</taxon>
        <taxon>Streptomyces</taxon>
    </lineage>
</organism>
<sequence>MSFPAGGARPGAEGRTVRVAGRETFVREAGSGPAVVLLHGSGPGTTGAAWEPAMAALAPGFRVIAPDFAGFGRSSPLPRSRSGGEHPYGRRAWTAQILGLLDELALDRCAVVGNSMGGAIALSVAHARPRTVTRLVGIGTLGLDMPLPPGLDRLWAYRPGRSAARGLLELLHVDAAFRTDEAVEARLAATLEPGPREAFAAMFPPPRERWVRDLALTADELAQIRTPTLLVHGVDDRVVPLESSTLRLLRLLPDVRAHLFGACGHASPAERPAELHRLLTTFLEEP</sequence>
<dbReference type="InterPro" id="IPR050266">
    <property type="entry name" value="AB_hydrolase_sf"/>
</dbReference>
<keyword evidence="4" id="KW-1185">Reference proteome</keyword>
<dbReference type="InterPro" id="IPR029058">
    <property type="entry name" value="AB_hydrolase_fold"/>
</dbReference>
<gene>
    <name evidence="3" type="ORF">GCM10009802_09020</name>
</gene>
<dbReference type="RefSeq" id="WP_344288075.1">
    <property type="nucleotide sequence ID" value="NZ_BAAAPF010000012.1"/>
</dbReference>
<dbReference type="GO" id="GO:0016787">
    <property type="term" value="F:hydrolase activity"/>
    <property type="evidence" value="ECO:0007669"/>
    <property type="project" value="UniProtKB-KW"/>
</dbReference>
<dbReference type="EMBL" id="BAAAPF010000012">
    <property type="protein sequence ID" value="GAA2111392.1"/>
    <property type="molecule type" value="Genomic_DNA"/>
</dbReference>
<protein>
    <submittedName>
        <fullName evidence="3">Alpha/beta hydrolase</fullName>
    </submittedName>
</protein>
<dbReference type="Pfam" id="PF00561">
    <property type="entry name" value="Abhydrolase_1"/>
    <property type="match status" value="1"/>
</dbReference>
<dbReference type="PRINTS" id="PR00111">
    <property type="entry name" value="ABHYDROLASE"/>
</dbReference>
<dbReference type="PRINTS" id="PR00412">
    <property type="entry name" value="EPOXHYDRLASE"/>
</dbReference>
<reference evidence="3 4" key="1">
    <citation type="journal article" date="2019" name="Int. J. Syst. Evol. Microbiol.">
        <title>The Global Catalogue of Microorganisms (GCM) 10K type strain sequencing project: providing services to taxonomists for standard genome sequencing and annotation.</title>
        <authorList>
            <consortium name="The Broad Institute Genomics Platform"/>
            <consortium name="The Broad Institute Genome Sequencing Center for Infectious Disease"/>
            <person name="Wu L."/>
            <person name="Ma J."/>
        </authorList>
    </citation>
    <scope>NUCLEOTIDE SEQUENCE [LARGE SCALE GENOMIC DNA]</scope>
    <source>
        <strain evidence="3 4">JCM 15481</strain>
    </source>
</reference>
<keyword evidence="1 3" id="KW-0378">Hydrolase</keyword>
<dbReference type="Gene3D" id="3.40.50.1820">
    <property type="entry name" value="alpha/beta hydrolase"/>
    <property type="match status" value="1"/>
</dbReference>
<dbReference type="InterPro" id="IPR000639">
    <property type="entry name" value="Epox_hydrolase-like"/>
</dbReference>
<dbReference type="PANTHER" id="PTHR43798">
    <property type="entry name" value="MONOACYLGLYCEROL LIPASE"/>
    <property type="match status" value="1"/>
</dbReference>